<evidence type="ECO:0000256" key="2">
    <source>
        <dbReference type="SAM" id="SignalP"/>
    </source>
</evidence>
<keyword evidence="2" id="KW-0732">Signal</keyword>
<dbReference type="EMBL" id="JABAHT010000031">
    <property type="protein sequence ID" value="KAF4668849.1"/>
    <property type="molecule type" value="Genomic_DNA"/>
</dbReference>
<dbReference type="Proteomes" id="UP000570595">
    <property type="component" value="Unassembled WGS sequence"/>
</dbReference>
<comment type="caution">
    <text evidence="3">The sequence shown here is derived from an EMBL/GenBank/DDBJ whole genome shotgun (WGS) entry which is preliminary data.</text>
</comment>
<gene>
    <name evidence="3" type="ORF">FOZ61_005624</name>
</gene>
<feature type="signal peptide" evidence="2">
    <location>
        <begin position="1"/>
        <end position="25"/>
    </location>
</feature>
<sequence>MCHPCRHLAPWTISAVVLLLATIVALEGCGGNVPAGPTVPGGRNNGSDDGGGTTSRPSYEPSKLCPKGDIFCYEHAFTEYYNQRHIYALFNNVYWGAPIKYHGQWHVYAGFNNIYWGAPIKYHGQCHVYALFNNVYWGAPIKYHGEWHVYAGFNIYSGAFINHYN</sequence>
<reference evidence="3 4" key="1">
    <citation type="submission" date="2020-04" db="EMBL/GenBank/DDBJ databases">
        <title>Perkinsus olseni comparative genomics.</title>
        <authorList>
            <person name="Bogema D.R."/>
        </authorList>
    </citation>
    <scope>NUCLEOTIDE SEQUENCE [LARGE SCALE GENOMIC DNA]</scope>
    <source>
        <strain evidence="3">ATCC PRA-179</strain>
    </source>
</reference>
<feature type="chain" id="PRO_5029822868" evidence="2">
    <location>
        <begin position="26"/>
        <end position="165"/>
    </location>
</feature>
<evidence type="ECO:0000313" key="3">
    <source>
        <dbReference type="EMBL" id="KAF4668849.1"/>
    </source>
</evidence>
<evidence type="ECO:0000313" key="4">
    <source>
        <dbReference type="Proteomes" id="UP000570595"/>
    </source>
</evidence>
<evidence type="ECO:0000256" key="1">
    <source>
        <dbReference type="SAM" id="MobiDB-lite"/>
    </source>
</evidence>
<protein>
    <submittedName>
        <fullName evidence="3">Uncharacterized protein</fullName>
    </submittedName>
</protein>
<feature type="region of interest" description="Disordered" evidence="1">
    <location>
        <begin position="37"/>
        <end position="60"/>
    </location>
</feature>
<name>A0A7J6MBC8_PEROL</name>
<dbReference type="OrthoDB" id="10570549at2759"/>
<proteinExistence type="predicted"/>
<dbReference type="AlphaFoldDB" id="A0A7J6MBC8"/>
<organism evidence="3 4">
    <name type="scientific">Perkinsus olseni</name>
    <name type="common">Perkinsus atlanticus</name>
    <dbReference type="NCBI Taxonomy" id="32597"/>
    <lineage>
        <taxon>Eukaryota</taxon>
        <taxon>Sar</taxon>
        <taxon>Alveolata</taxon>
        <taxon>Perkinsozoa</taxon>
        <taxon>Perkinsea</taxon>
        <taxon>Perkinsida</taxon>
        <taxon>Perkinsidae</taxon>
        <taxon>Perkinsus</taxon>
    </lineage>
</organism>
<accession>A0A7J6MBC8</accession>